<name>A0A2V4UHB5_9BURK</name>
<dbReference type="AlphaFoldDB" id="A0A2V4UHB5"/>
<organism evidence="1 2">
    <name type="scientific">Paraburkholderia silvatlantica</name>
    <dbReference type="NCBI Taxonomy" id="321895"/>
    <lineage>
        <taxon>Bacteria</taxon>
        <taxon>Pseudomonadati</taxon>
        <taxon>Pseudomonadota</taxon>
        <taxon>Betaproteobacteria</taxon>
        <taxon>Burkholderiales</taxon>
        <taxon>Burkholderiaceae</taxon>
        <taxon>Paraburkholderia</taxon>
    </lineage>
</organism>
<proteinExistence type="predicted"/>
<evidence type="ECO:0008006" key="3">
    <source>
        <dbReference type="Google" id="ProtNLM"/>
    </source>
</evidence>
<accession>A0A2V4UHB5</accession>
<dbReference type="EMBL" id="QJSQ01000022">
    <property type="protein sequence ID" value="PYE18389.1"/>
    <property type="molecule type" value="Genomic_DNA"/>
</dbReference>
<dbReference type="RefSeq" id="WP_110856526.1">
    <property type="nucleotide sequence ID" value="NZ_QJSQ01000022.1"/>
</dbReference>
<dbReference type="InterPro" id="IPR023393">
    <property type="entry name" value="START-like_dom_sf"/>
</dbReference>
<reference evidence="1 2" key="1">
    <citation type="submission" date="2018-06" db="EMBL/GenBank/DDBJ databases">
        <title>Genomic Encyclopedia of Type Strains, Phase IV (KMG-V): Genome sequencing to study the core and pangenomes of soil and plant-associated prokaryotes.</title>
        <authorList>
            <person name="Whitman W."/>
        </authorList>
    </citation>
    <scope>NUCLEOTIDE SEQUENCE [LARGE SCALE GENOMIC DNA]</scope>
    <source>
        <strain evidence="1 2">SRCL-318</strain>
    </source>
</reference>
<dbReference type="Gene3D" id="3.30.530.20">
    <property type="match status" value="1"/>
</dbReference>
<dbReference type="Proteomes" id="UP000247772">
    <property type="component" value="Unassembled WGS sequence"/>
</dbReference>
<evidence type="ECO:0000313" key="1">
    <source>
        <dbReference type="EMBL" id="PYE18389.1"/>
    </source>
</evidence>
<evidence type="ECO:0000313" key="2">
    <source>
        <dbReference type="Proteomes" id="UP000247772"/>
    </source>
</evidence>
<comment type="caution">
    <text evidence="1">The sequence shown here is derived from an EMBL/GenBank/DDBJ whole genome shotgun (WGS) entry which is preliminary data.</text>
</comment>
<gene>
    <name evidence="1" type="ORF">C7410_12291</name>
</gene>
<dbReference type="OrthoDB" id="838646at2"/>
<sequence>MSEIIWPEDYLPGTTDFYVSNETIVAGLSAGDVWPFLSDTRHWPNVHTPLAQIRFHDDSGSSLRFAARFQFLYGDTLVQAEVNEYVAPDAGHSGRLAWHGWVEADGGKVLEAHCAWLIESLSGGRVRVVWQESLTGPVAKELAAQRPNPAVAAHQDWVDALPAAALAKRAGGH</sequence>
<dbReference type="SUPFAM" id="SSF55961">
    <property type="entry name" value="Bet v1-like"/>
    <property type="match status" value="1"/>
</dbReference>
<protein>
    <recommendedName>
        <fullName evidence="3">Polyketide cyclase/dehydrase/lipid transport protein</fullName>
    </recommendedName>
</protein>